<gene>
    <name evidence="6" type="ORF">Acy02nite_02690</name>
</gene>
<evidence type="ECO:0000256" key="1">
    <source>
        <dbReference type="ARBA" id="ARBA00005417"/>
    </source>
</evidence>
<reference evidence="6" key="1">
    <citation type="submission" date="2021-01" db="EMBL/GenBank/DDBJ databases">
        <title>Whole genome shotgun sequence of Actinoplanes cyaneus NBRC 14990.</title>
        <authorList>
            <person name="Komaki H."/>
            <person name="Tamura T."/>
        </authorList>
    </citation>
    <scope>NUCLEOTIDE SEQUENCE</scope>
    <source>
        <strain evidence="6">NBRC 14990</strain>
    </source>
</reference>
<dbReference type="PANTHER" id="PTHR43335">
    <property type="entry name" value="ABC TRANSPORTER, ATP-BINDING PROTEIN"/>
    <property type="match status" value="1"/>
</dbReference>
<feature type="domain" description="ABC transporter" evidence="5">
    <location>
        <begin position="48"/>
        <end position="273"/>
    </location>
</feature>
<dbReference type="GO" id="GO:0016887">
    <property type="term" value="F:ATP hydrolysis activity"/>
    <property type="evidence" value="ECO:0007669"/>
    <property type="project" value="InterPro"/>
</dbReference>
<comment type="caution">
    <text evidence="6">The sequence shown here is derived from an EMBL/GenBank/DDBJ whole genome shotgun (WGS) entry which is preliminary data.</text>
</comment>
<dbReference type="PANTHER" id="PTHR43335:SF4">
    <property type="entry name" value="ABC TRANSPORTER, ATP-BINDING PROTEIN"/>
    <property type="match status" value="1"/>
</dbReference>
<evidence type="ECO:0000259" key="5">
    <source>
        <dbReference type="PROSITE" id="PS50893"/>
    </source>
</evidence>
<evidence type="ECO:0000256" key="4">
    <source>
        <dbReference type="ARBA" id="ARBA00022840"/>
    </source>
</evidence>
<evidence type="ECO:0000313" key="6">
    <source>
        <dbReference type="EMBL" id="GID62388.1"/>
    </source>
</evidence>
<comment type="similarity">
    <text evidence="1">Belongs to the ABC transporter superfamily.</text>
</comment>
<proteinExistence type="inferred from homology"/>
<dbReference type="AlphaFoldDB" id="A0A919IB54"/>
<dbReference type="EMBL" id="BOMH01000002">
    <property type="protein sequence ID" value="GID62388.1"/>
    <property type="molecule type" value="Genomic_DNA"/>
</dbReference>
<evidence type="ECO:0000313" key="7">
    <source>
        <dbReference type="Proteomes" id="UP000619479"/>
    </source>
</evidence>
<evidence type="ECO:0000256" key="3">
    <source>
        <dbReference type="ARBA" id="ARBA00022741"/>
    </source>
</evidence>
<sequence length="348" mass="36790">MNQCIDRSAAALLDDDILEWDGILSRISGSKNTLASVLLTGTTDTTGIRALSLTKNYGRRTAVKELSFTAAPGVVTGFLGPNGAGKTTTMRMLLGLTRPSSGTITIGGRPLARLDNPAREVGALLDARATHPQRTAFHHLLAFAQTMGLGRGRVDEVLGLVGLSQVAGRRTGEFSLGMNQRLGIATALLGDPEVLVLDEPLNGLDPEGIRWARTFLRDLAREGRTVLFSSHLMSEMELTADDLVVVGQGRLIAESSLDEFVRANTVQAVTVRAAAPDELARALTRAGTGVSVQPDAALLVTGTDTATVGRIAAAQGIALIELAPVRESLEDVFLRLTDDATEYEGQPA</sequence>
<keyword evidence="2" id="KW-0813">Transport</keyword>
<dbReference type="Proteomes" id="UP000619479">
    <property type="component" value="Unassembled WGS sequence"/>
</dbReference>
<dbReference type="InterPro" id="IPR003593">
    <property type="entry name" value="AAA+_ATPase"/>
</dbReference>
<dbReference type="Gene3D" id="3.40.50.300">
    <property type="entry name" value="P-loop containing nucleotide triphosphate hydrolases"/>
    <property type="match status" value="1"/>
</dbReference>
<protein>
    <submittedName>
        <fullName evidence="6">ABC transporter ATPase</fullName>
    </submittedName>
</protein>
<keyword evidence="3" id="KW-0547">Nucleotide-binding</keyword>
<dbReference type="GO" id="GO:0005524">
    <property type="term" value="F:ATP binding"/>
    <property type="evidence" value="ECO:0007669"/>
    <property type="project" value="UniProtKB-KW"/>
</dbReference>
<accession>A0A919IB54</accession>
<dbReference type="Pfam" id="PF00005">
    <property type="entry name" value="ABC_tran"/>
    <property type="match status" value="1"/>
</dbReference>
<keyword evidence="7" id="KW-1185">Reference proteome</keyword>
<dbReference type="InterPro" id="IPR003439">
    <property type="entry name" value="ABC_transporter-like_ATP-bd"/>
</dbReference>
<dbReference type="InterPro" id="IPR027417">
    <property type="entry name" value="P-loop_NTPase"/>
</dbReference>
<keyword evidence="4" id="KW-0067">ATP-binding</keyword>
<evidence type="ECO:0000256" key="2">
    <source>
        <dbReference type="ARBA" id="ARBA00022448"/>
    </source>
</evidence>
<dbReference type="SMART" id="SM00382">
    <property type="entry name" value="AAA"/>
    <property type="match status" value="1"/>
</dbReference>
<name>A0A919IB54_9ACTN</name>
<dbReference type="SUPFAM" id="SSF52540">
    <property type="entry name" value="P-loop containing nucleoside triphosphate hydrolases"/>
    <property type="match status" value="1"/>
</dbReference>
<organism evidence="6 7">
    <name type="scientific">Actinoplanes cyaneus</name>
    <dbReference type="NCBI Taxonomy" id="52696"/>
    <lineage>
        <taxon>Bacteria</taxon>
        <taxon>Bacillati</taxon>
        <taxon>Actinomycetota</taxon>
        <taxon>Actinomycetes</taxon>
        <taxon>Micromonosporales</taxon>
        <taxon>Micromonosporaceae</taxon>
        <taxon>Actinoplanes</taxon>
    </lineage>
</organism>
<dbReference type="PROSITE" id="PS50893">
    <property type="entry name" value="ABC_TRANSPORTER_2"/>
    <property type="match status" value="1"/>
</dbReference>